<evidence type="ECO:0000259" key="2">
    <source>
        <dbReference type="Pfam" id="PF01170"/>
    </source>
</evidence>
<evidence type="ECO:0000256" key="1">
    <source>
        <dbReference type="SAM" id="MobiDB-lite"/>
    </source>
</evidence>
<dbReference type="PANTHER" id="PTHR14911:SF13">
    <property type="entry name" value="TRNA (GUANINE(6)-N2)-METHYLTRANSFERASE THUMP3"/>
    <property type="match status" value="1"/>
</dbReference>
<evidence type="ECO:0000313" key="3">
    <source>
        <dbReference type="EMBL" id="ANE42857.1"/>
    </source>
</evidence>
<dbReference type="AlphaFoldDB" id="A0A172T7D1"/>
<sequence length="370" mass="41244">MPRPARSSRSDRRSDNRHDPNSPFKRKASKPKGDYRERQPAHEYVLDVLPGLEAIAENELADVPLARDIRGLRFWYPGDMERLNRLKSVVAVYRIKAWDVPRPRGFLGNQQLGELATFVAEVARVGGHTSFRLGAAGKESSVMQRLASELEGLIGLTHNAEEGELLLRFRPEEHGEGWEVLARMTPRPLSARAWRVCNMNGGLNATLAYAVLKLAGQRDEDRIFNPMSGSGTLLIERSLMGPSAAMVGVDIDPAAVECAQRNIKAAKREIEVACVDALNTGLPDRSFDLILADLPWGDAIGTHGGNEVLYPAFLKEMYRLLSRQGRLAVITHEIKLFQGLLEDSTEWYARELFQAFSGGHHPKAYLLSKR</sequence>
<evidence type="ECO:0000313" key="4">
    <source>
        <dbReference type="Proteomes" id="UP000077363"/>
    </source>
</evidence>
<dbReference type="GO" id="GO:0030488">
    <property type="term" value="P:tRNA methylation"/>
    <property type="evidence" value="ECO:0007669"/>
    <property type="project" value="TreeGrafter"/>
</dbReference>
<dbReference type="RefSeq" id="WP_064013912.1">
    <property type="nucleotide sequence ID" value="NZ_CP011387.1"/>
</dbReference>
<dbReference type="PANTHER" id="PTHR14911">
    <property type="entry name" value="THUMP DOMAIN-CONTAINING"/>
    <property type="match status" value="1"/>
</dbReference>
<dbReference type="PRINTS" id="PR00507">
    <property type="entry name" value="N12N6MTFRASE"/>
</dbReference>
<dbReference type="Pfam" id="PF01170">
    <property type="entry name" value="UPF0020"/>
    <property type="match status" value="1"/>
</dbReference>
<dbReference type="EMBL" id="CP011387">
    <property type="protein sequence ID" value="ANE42857.1"/>
    <property type="molecule type" value="Genomic_DNA"/>
</dbReference>
<dbReference type="InterPro" id="IPR000241">
    <property type="entry name" value="RlmKL-like_Mtase"/>
</dbReference>
<protein>
    <submittedName>
        <fullName evidence="3">RNA methyltransferase</fullName>
    </submittedName>
</protein>
<dbReference type="PATRIC" id="fig|1182568.3.peg.573"/>
<dbReference type="STRING" id="1182568.SU48_02735"/>
<dbReference type="CDD" id="cd02440">
    <property type="entry name" value="AdoMet_MTases"/>
    <property type="match status" value="1"/>
</dbReference>
<dbReference type="Gene3D" id="3.40.50.150">
    <property type="entry name" value="Vaccinia Virus protein VP39"/>
    <property type="match status" value="1"/>
</dbReference>
<dbReference type="SUPFAM" id="SSF53335">
    <property type="entry name" value="S-adenosyl-L-methionine-dependent methyltransferases"/>
    <property type="match status" value="1"/>
</dbReference>
<accession>A0A172T7D1</accession>
<keyword evidence="3" id="KW-0489">Methyltransferase</keyword>
<feature type="compositionally biased region" description="Basic and acidic residues" evidence="1">
    <location>
        <begin position="8"/>
        <end position="20"/>
    </location>
</feature>
<dbReference type="GO" id="GO:0016423">
    <property type="term" value="F:tRNA (guanine) methyltransferase activity"/>
    <property type="evidence" value="ECO:0007669"/>
    <property type="project" value="TreeGrafter"/>
</dbReference>
<feature type="domain" description="Ribosomal RNA large subunit methyltransferase K/L-like methyltransferase" evidence="2">
    <location>
        <begin position="192"/>
        <end position="362"/>
    </location>
</feature>
<dbReference type="OrthoDB" id="1637728at2"/>
<organism evidence="3 4">
    <name type="scientific">Deinococcus puniceus</name>
    <dbReference type="NCBI Taxonomy" id="1182568"/>
    <lineage>
        <taxon>Bacteria</taxon>
        <taxon>Thermotogati</taxon>
        <taxon>Deinococcota</taxon>
        <taxon>Deinococci</taxon>
        <taxon>Deinococcales</taxon>
        <taxon>Deinococcaceae</taxon>
        <taxon>Deinococcus</taxon>
    </lineage>
</organism>
<dbReference type="KEGG" id="dpu:SU48_02735"/>
<gene>
    <name evidence="3" type="ORF">SU48_02735</name>
</gene>
<keyword evidence="4" id="KW-1185">Reference proteome</keyword>
<dbReference type="Proteomes" id="UP000077363">
    <property type="component" value="Chromosome"/>
</dbReference>
<name>A0A172T7D1_9DEIO</name>
<reference evidence="3 4" key="1">
    <citation type="submission" date="2015-01" db="EMBL/GenBank/DDBJ databases">
        <title>Deinococcus puniceus/DY1/ whole genome sequencing.</title>
        <authorList>
            <person name="Kim M.K."/>
            <person name="Srinivasan S."/>
            <person name="Lee J.-J."/>
        </authorList>
    </citation>
    <scope>NUCLEOTIDE SEQUENCE [LARGE SCALE GENOMIC DNA]</scope>
    <source>
        <strain evidence="3 4">DY1</strain>
    </source>
</reference>
<keyword evidence="3" id="KW-0808">Transferase</keyword>
<feature type="region of interest" description="Disordered" evidence="1">
    <location>
        <begin position="1"/>
        <end position="39"/>
    </location>
</feature>
<proteinExistence type="predicted"/>
<dbReference type="InterPro" id="IPR029063">
    <property type="entry name" value="SAM-dependent_MTases_sf"/>
</dbReference>